<feature type="transmembrane region" description="Helical" evidence="4">
    <location>
        <begin position="12"/>
        <end position="31"/>
    </location>
</feature>
<dbReference type="GO" id="GO:0022857">
    <property type="term" value="F:transmembrane transporter activity"/>
    <property type="evidence" value="ECO:0007669"/>
    <property type="project" value="InterPro"/>
</dbReference>
<comment type="caution">
    <text evidence="5">The sequence shown here is derived from an EMBL/GenBank/DDBJ whole genome shotgun (WGS) entry which is preliminary data.</text>
</comment>
<evidence type="ECO:0000256" key="3">
    <source>
        <dbReference type="ARBA" id="ARBA00023136"/>
    </source>
</evidence>
<feature type="transmembrane region" description="Helical" evidence="4">
    <location>
        <begin position="382"/>
        <end position="403"/>
    </location>
</feature>
<feature type="transmembrane region" description="Helical" evidence="4">
    <location>
        <begin position="292"/>
        <end position="312"/>
    </location>
</feature>
<dbReference type="PANTHER" id="PTHR23526:SF1">
    <property type="entry name" value="MAJOR FACILITATOR SUPERFAMILY MFS_1"/>
    <property type="match status" value="1"/>
</dbReference>
<feature type="transmembrane region" description="Helical" evidence="4">
    <location>
        <begin position="228"/>
        <end position="252"/>
    </location>
</feature>
<dbReference type="PANTHER" id="PTHR23526">
    <property type="entry name" value="INTEGRAL MEMBRANE TRANSPORT PROTEIN-RELATED"/>
    <property type="match status" value="1"/>
</dbReference>
<dbReference type="InterPro" id="IPR011701">
    <property type="entry name" value="MFS"/>
</dbReference>
<keyword evidence="2 4" id="KW-1133">Transmembrane helix</keyword>
<feature type="transmembrane region" description="Helical" evidence="4">
    <location>
        <begin position="148"/>
        <end position="166"/>
    </location>
</feature>
<name>A0A7V5PQ64_CALAY</name>
<dbReference type="SUPFAM" id="SSF103473">
    <property type="entry name" value="MFS general substrate transporter"/>
    <property type="match status" value="1"/>
</dbReference>
<feature type="transmembrane region" description="Helical" evidence="4">
    <location>
        <begin position="258"/>
        <end position="280"/>
    </location>
</feature>
<evidence type="ECO:0000313" key="5">
    <source>
        <dbReference type="EMBL" id="HHJ52847.1"/>
    </source>
</evidence>
<keyword evidence="1 4" id="KW-0812">Transmembrane</keyword>
<feature type="transmembrane region" description="Helical" evidence="4">
    <location>
        <begin position="79"/>
        <end position="100"/>
    </location>
</feature>
<dbReference type="Gene3D" id="1.20.1250.20">
    <property type="entry name" value="MFS general substrate transporter like domains"/>
    <property type="match status" value="2"/>
</dbReference>
<evidence type="ECO:0000256" key="4">
    <source>
        <dbReference type="SAM" id="Phobius"/>
    </source>
</evidence>
<organism evidence="5">
    <name type="scientific">Caldithrix abyssi</name>
    <dbReference type="NCBI Taxonomy" id="187145"/>
    <lineage>
        <taxon>Bacteria</taxon>
        <taxon>Pseudomonadati</taxon>
        <taxon>Calditrichota</taxon>
        <taxon>Calditrichia</taxon>
        <taxon>Calditrichales</taxon>
        <taxon>Calditrichaceae</taxon>
        <taxon>Caldithrix</taxon>
    </lineage>
</organism>
<dbReference type="InterPro" id="IPR052528">
    <property type="entry name" value="Sugar_transport-like"/>
</dbReference>
<accession>A0A7V5PQ64</accession>
<sequence>MGQEKYYRHNFFAFVWHGIFLYVANAFTQITTVQTSLIFLLTGSSLLSGLLLSAHRLGSVVPQLFFVNWVQRSAVKKPFLIAAVLIRGTAMLVMAAVLFFSADPRSPLSLTIIFLILLTFFLAGGMGDISYFAVFSKTIDPKKRGRNFGYRYFLGGLLGLGAGYLTKQILSHQQEFPANYALLYLLAGAALYVAWAGFASLKELPGAVKEEKTSWLGHFRLLKDNPNFIKFIWVEILLSSTGIVLPLYVIYAKSQLNLPLSLVGVFVTAQIAGDIISGPFWGRLGDKRNYRLVLFLIGLLSATTPLLAILLPRVHPNLYILVFLMIGVTYKGLSLGISNYLLEIAPKSEVPSYVAVKNIMQLPSILYPLIGGFAVGYIPYEWVFAFVAVILFVGTGLAARLYCGKSKFKDRLSLWQIMD</sequence>
<feature type="transmembrane region" description="Helical" evidence="4">
    <location>
        <begin position="318"/>
        <end position="342"/>
    </location>
</feature>
<feature type="transmembrane region" description="Helical" evidence="4">
    <location>
        <begin position="354"/>
        <end position="376"/>
    </location>
</feature>
<dbReference type="EMBL" id="DROD01000444">
    <property type="protein sequence ID" value="HHJ52847.1"/>
    <property type="molecule type" value="Genomic_DNA"/>
</dbReference>
<keyword evidence="3 4" id="KW-0472">Membrane</keyword>
<feature type="transmembrane region" description="Helical" evidence="4">
    <location>
        <begin position="112"/>
        <end position="136"/>
    </location>
</feature>
<dbReference type="Proteomes" id="UP000886124">
    <property type="component" value="Unassembled WGS sequence"/>
</dbReference>
<evidence type="ECO:0000256" key="2">
    <source>
        <dbReference type="ARBA" id="ARBA00022989"/>
    </source>
</evidence>
<feature type="transmembrane region" description="Helical" evidence="4">
    <location>
        <begin position="178"/>
        <end position="199"/>
    </location>
</feature>
<proteinExistence type="predicted"/>
<dbReference type="AlphaFoldDB" id="A0A7V5PQ64"/>
<dbReference type="InterPro" id="IPR036259">
    <property type="entry name" value="MFS_trans_sf"/>
</dbReference>
<gene>
    <name evidence="5" type="ORF">ENJ89_06605</name>
</gene>
<reference evidence="5" key="1">
    <citation type="journal article" date="2020" name="mSystems">
        <title>Genome- and Community-Level Interaction Insights into Carbon Utilization and Element Cycling Functions of Hydrothermarchaeota in Hydrothermal Sediment.</title>
        <authorList>
            <person name="Zhou Z."/>
            <person name="Liu Y."/>
            <person name="Xu W."/>
            <person name="Pan J."/>
            <person name="Luo Z.H."/>
            <person name="Li M."/>
        </authorList>
    </citation>
    <scope>NUCLEOTIDE SEQUENCE [LARGE SCALE GENOMIC DNA]</scope>
    <source>
        <strain evidence="5">HyVt-527</strain>
    </source>
</reference>
<feature type="transmembrane region" description="Helical" evidence="4">
    <location>
        <begin position="37"/>
        <end position="58"/>
    </location>
</feature>
<dbReference type="Pfam" id="PF07690">
    <property type="entry name" value="MFS_1"/>
    <property type="match status" value="1"/>
</dbReference>
<protein>
    <submittedName>
        <fullName evidence="5">MFS transporter</fullName>
    </submittedName>
</protein>
<evidence type="ECO:0000256" key="1">
    <source>
        <dbReference type="ARBA" id="ARBA00022692"/>
    </source>
</evidence>